<evidence type="ECO:0000259" key="2">
    <source>
        <dbReference type="PROSITE" id="PS50157"/>
    </source>
</evidence>
<dbReference type="InterPro" id="IPR013087">
    <property type="entry name" value="Znf_C2H2_type"/>
</dbReference>
<protein>
    <recommendedName>
        <fullName evidence="2">C2H2-type domain-containing protein</fullName>
    </recommendedName>
</protein>
<keyword evidence="4" id="KW-1185">Reference proteome</keyword>
<sequence length="142" mass="15419">MEQPLPTTSPAAAAVDLSLALASAAVVDLSLALASAGRGEEEDYLMSFTPTRRVDGKVVRLFPCLFCHKMFVKSEALGGHQSAHKKELAAGNWDPYVYGDHHYDAGGAAAAMSAVLASRWRRCRASGHRRRQARAEGRRQPR</sequence>
<evidence type="ECO:0000256" key="1">
    <source>
        <dbReference type="PROSITE-ProRule" id="PRU00042"/>
    </source>
</evidence>
<dbReference type="Proteomes" id="UP000324897">
    <property type="component" value="Unassembled WGS sequence"/>
</dbReference>
<reference evidence="3 4" key="1">
    <citation type="journal article" date="2019" name="Sci. Rep.">
        <title>A high-quality genome of Eragrostis curvula grass provides insights into Poaceae evolution and supports new strategies to enhance forage quality.</title>
        <authorList>
            <person name="Carballo J."/>
            <person name="Santos B.A.C.M."/>
            <person name="Zappacosta D."/>
            <person name="Garbus I."/>
            <person name="Selva J.P."/>
            <person name="Gallo C.A."/>
            <person name="Diaz A."/>
            <person name="Albertini E."/>
            <person name="Caccamo M."/>
            <person name="Echenique V."/>
        </authorList>
    </citation>
    <scope>NUCLEOTIDE SEQUENCE [LARGE SCALE GENOMIC DNA]</scope>
    <source>
        <strain evidence="4">cv. Victoria</strain>
        <tissue evidence="3">Leaf</tissue>
    </source>
</reference>
<dbReference type="PROSITE" id="PS00028">
    <property type="entry name" value="ZINC_FINGER_C2H2_1"/>
    <property type="match status" value="1"/>
</dbReference>
<keyword evidence="1" id="KW-0479">Metal-binding</keyword>
<comment type="caution">
    <text evidence="3">The sequence shown here is derived from an EMBL/GenBank/DDBJ whole genome shotgun (WGS) entry which is preliminary data.</text>
</comment>
<dbReference type="PANTHER" id="PTHR45730:SF108">
    <property type="entry name" value="PROTEIN LATE FLOWERING"/>
    <property type="match status" value="1"/>
</dbReference>
<feature type="domain" description="C2H2-type" evidence="2">
    <location>
        <begin position="62"/>
        <end position="89"/>
    </location>
</feature>
<keyword evidence="1" id="KW-0863">Zinc-finger</keyword>
<proteinExistence type="predicted"/>
<evidence type="ECO:0000313" key="3">
    <source>
        <dbReference type="EMBL" id="TVU04057.1"/>
    </source>
</evidence>
<accession>A0A5J9SYI2</accession>
<feature type="non-terminal residue" evidence="3">
    <location>
        <position position="1"/>
    </location>
</feature>
<dbReference type="PANTHER" id="PTHR45730">
    <property type="entry name" value="ZINC FINGER PROTEIN JAGGED"/>
    <property type="match status" value="1"/>
</dbReference>
<organism evidence="3 4">
    <name type="scientific">Eragrostis curvula</name>
    <name type="common">weeping love grass</name>
    <dbReference type="NCBI Taxonomy" id="38414"/>
    <lineage>
        <taxon>Eukaryota</taxon>
        <taxon>Viridiplantae</taxon>
        <taxon>Streptophyta</taxon>
        <taxon>Embryophyta</taxon>
        <taxon>Tracheophyta</taxon>
        <taxon>Spermatophyta</taxon>
        <taxon>Magnoliopsida</taxon>
        <taxon>Liliopsida</taxon>
        <taxon>Poales</taxon>
        <taxon>Poaceae</taxon>
        <taxon>PACMAD clade</taxon>
        <taxon>Chloridoideae</taxon>
        <taxon>Eragrostideae</taxon>
        <taxon>Eragrostidinae</taxon>
        <taxon>Eragrostis</taxon>
    </lineage>
</organism>
<dbReference type="InterPro" id="IPR045320">
    <property type="entry name" value="JAGGED/SL1-like"/>
</dbReference>
<evidence type="ECO:0000313" key="4">
    <source>
        <dbReference type="Proteomes" id="UP000324897"/>
    </source>
</evidence>
<gene>
    <name evidence="3" type="ORF">EJB05_50345</name>
</gene>
<dbReference type="EMBL" id="RWGY01000102">
    <property type="protein sequence ID" value="TVU04057.1"/>
    <property type="molecule type" value="Genomic_DNA"/>
</dbReference>
<name>A0A5J9SYI2_9POAL</name>
<dbReference type="Gramene" id="TVU04057">
    <property type="protein sequence ID" value="TVU04057"/>
    <property type="gene ID" value="EJB05_50345"/>
</dbReference>
<dbReference type="AlphaFoldDB" id="A0A5J9SYI2"/>
<keyword evidence="1" id="KW-0862">Zinc</keyword>
<dbReference type="OrthoDB" id="1915958at2759"/>
<dbReference type="PROSITE" id="PS50157">
    <property type="entry name" value="ZINC_FINGER_C2H2_2"/>
    <property type="match status" value="1"/>
</dbReference>
<dbReference type="GO" id="GO:0008270">
    <property type="term" value="F:zinc ion binding"/>
    <property type="evidence" value="ECO:0007669"/>
    <property type="project" value="UniProtKB-KW"/>
</dbReference>
<dbReference type="GO" id="GO:0003700">
    <property type="term" value="F:DNA-binding transcription factor activity"/>
    <property type="evidence" value="ECO:0007669"/>
    <property type="project" value="InterPro"/>
</dbReference>